<keyword evidence="2 9" id="KW-0479">Metal-binding</keyword>
<dbReference type="InterPro" id="IPR001670">
    <property type="entry name" value="ADH_Fe/GldA"/>
</dbReference>
<dbReference type="PROSITE" id="PS00913">
    <property type="entry name" value="ADH_IRON_1"/>
    <property type="match status" value="1"/>
</dbReference>
<dbReference type="EMBL" id="AEQN01000016">
    <property type="protein sequence ID" value="EFV01702.1"/>
    <property type="molecule type" value="Genomic_DNA"/>
</dbReference>
<dbReference type="STRING" id="887929.HMP0721_1095"/>
<evidence type="ECO:0000256" key="4">
    <source>
        <dbReference type="ARBA" id="ARBA00023027"/>
    </source>
</evidence>
<organism evidence="13 14">
    <name type="scientific">Pseudoramibacter alactolyticus ATCC 23263</name>
    <dbReference type="NCBI Taxonomy" id="887929"/>
    <lineage>
        <taxon>Bacteria</taxon>
        <taxon>Bacillati</taxon>
        <taxon>Bacillota</taxon>
        <taxon>Clostridia</taxon>
        <taxon>Eubacteriales</taxon>
        <taxon>Eubacteriaceae</taxon>
        <taxon>Pseudoramibacter</taxon>
    </lineage>
</organism>
<comment type="pathway">
    <text evidence="5">Polyol metabolism; glycerol fermentation; glycerone phosphate from glycerol (oxidative route): step 1/2.</text>
</comment>
<dbReference type="PIRSF" id="PIRSF000112">
    <property type="entry name" value="Glycerol_dehydrogenase"/>
    <property type="match status" value="1"/>
</dbReference>
<keyword evidence="4 11" id="KW-0520">NAD</keyword>
<dbReference type="PROSITE" id="PS00060">
    <property type="entry name" value="ADH_IRON_2"/>
    <property type="match status" value="1"/>
</dbReference>
<comment type="caution">
    <text evidence="13">The sequence shown here is derived from an EMBL/GenBank/DDBJ whole genome shotgun (WGS) entry which is preliminary data.</text>
</comment>
<reference evidence="13 14" key="1">
    <citation type="submission" date="2010-12" db="EMBL/GenBank/DDBJ databases">
        <authorList>
            <person name="Muzny D."/>
            <person name="Qin X."/>
            <person name="Deng J."/>
            <person name="Jiang H."/>
            <person name="Liu Y."/>
            <person name="Qu J."/>
            <person name="Song X.-Z."/>
            <person name="Zhang L."/>
            <person name="Thornton R."/>
            <person name="Coyle M."/>
            <person name="Francisco L."/>
            <person name="Jackson L."/>
            <person name="Javaid M."/>
            <person name="Korchina V."/>
            <person name="Kovar C."/>
            <person name="Mata R."/>
            <person name="Mathew T."/>
            <person name="Ngo R."/>
            <person name="Nguyen L."/>
            <person name="Nguyen N."/>
            <person name="Okwuonu G."/>
            <person name="Ongeri F."/>
            <person name="Pham C."/>
            <person name="Simmons D."/>
            <person name="Wilczek-Boney K."/>
            <person name="Hale W."/>
            <person name="Jakkamsetti A."/>
            <person name="Pham P."/>
            <person name="Ruth R."/>
            <person name="San Lucas F."/>
            <person name="Warren J."/>
            <person name="Zhang J."/>
            <person name="Zhao Z."/>
            <person name="Zhou C."/>
            <person name="Zhu D."/>
            <person name="Lee S."/>
            <person name="Bess C."/>
            <person name="Blankenburg K."/>
            <person name="Forbes L."/>
            <person name="Fu Q."/>
            <person name="Gubbala S."/>
            <person name="Hirani K."/>
            <person name="Jayaseelan J.C."/>
            <person name="Lara F."/>
            <person name="Munidasa M."/>
            <person name="Palculict T."/>
            <person name="Patil S."/>
            <person name="Pu L.-L."/>
            <person name="Saada N."/>
            <person name="Tang L."/>
            <person name="Weissenberger G."/>
            <person name="Zhu Y."/>
            <person name="Hemphill L."/>
            <person name="Shang Y."/>
            <person name="Youmans B."/>
            <person name="Ayvaz T."/>
            <person name="Ross M."/>
            <person name="Santibanez J."/>
            <person name="Aqrawi P."/>
            <person name="Gross S."/>
            <person name="Joshi V."/>
            <person name="Fowler G."/>
            <person name="Nazareth L."/>
            <person name="Reid J."/>
            <person name="Worley K."/>
            <person name="Petrosino J."/>
            <person name="Highlander S."/>
            <person name="Gibbs R."/>
        </authorList>
    </citation>
    <scope>NUCLEOTIDE SEQUENCE [LARGE SCALE GENOMIC DNA]</scope>
    <source>
        <strain evidence="13 14">ATCC 23263</strain>
    </source>
</reference>
<protein>
    <recommendedName>
        <fullName evidence="7">Glycerol dehydrogenase</fullName>
        <ecNumber evidence="6">1.1.1.6</ecNumber>
    </recommendedName>
</protein>
<dbReference type="Proteomes" id="UP000004754">
    <property type="component" value="Unassembled WGS sequence"/>
</dbReference>
<dbReference type="InterPro" id="IPR016205">
    <property type="entry name" value="Glycerol_DH"/>
</dbReference>
<dbReference type="GO" id="GO:0046872">
    <property type="term" value="F:metal ion binding"/>
    <property type="evidence" value="ECO:0007669"/>
    <property type="project" value="UniProtKB-KW"/>
</dbReference>
<evidence type="ECO:0000256" key="1">
    <source>
        <dbReference type="ARBA" id="ARBA00007358"/>
    </source>
</evidence>
<dbReference type="HOGENOM" id="CLU_044754_1_0_9"/>
<evidence type="ECO:0000256" key="2">
    <source>
        <dbReference type="ARBA" id="ARBA00022723"/>
    </source>
</evidence>
<dbReference type="Pfam" id="PF00465">
    <property type="entry name" value="Fe-ADH"/>
    <property type="match status" value="1"/>
</dbReference>
<dbReference type="AlphaFoldDB" id="E6MGG2"/>
<accession>E6MGG2</accession>
<evidence type="ECO:0000256" key="5">
    <source>
        <dbReference type="ARBA" id="ARBA00037918"/>
    </source>
</evidence>
<feature type="binding site" evidence="11">
    <location>
        <position position="127"/>
    </location>
    <ligand>
        <name>NAD(+)</name>
        <dbReference type="ChEBI" id="CHEBI:57540"/>
    </ligand>
</feature>
<evidence type="ECO:0000256" key="3">
    <source>
        <dbReference type="ARBA" id="ARBA00023002"/>
    </source>
</evidence>
<name>E6MGG2_9FIRM</name>
<keyword evidence="3 13" id="KW-0560">Oxidoreductase</keyword>
<dbReference type="Gene3D" id="3.40.50.1970">
    <property type="match status" value="1"/>
</dbReference>
<feature type="binding site" evidence="11">
    <location>
        <begin position="94"/>
        <end position="98"/>
    </location>
    <ligand>
        <name>NAD(+)</name>
        <dbReference type="ChEBI" id="CHEBI:57540"/>
    </ligand>
</feature>
<dbReference type="PANTHER" id="PTHR43616:SF5">
    <property type="entry name" value="GLYCEROL DEHYDROGENASE 1"/>
    <property type="match status" value="1"/>
</dbReference>
<sequence length="366" mass="38897">MEKIIQAPGRYIQGAGELQKLPAYVATFGKGALAVLSGTMMRTQNDNLKAGFEAAGLKYVSEPFGGECCNAEIDRLRKVVQDEGLDVIVGIGGGKVCDTAKAVAHYEKLPVIVAPSIASTDAPCSALSVVYTEDGVFEAYLVLPKNPEMVIMDTDIIKRAPARLFVAGMGDALATYFEAQATYDSRSTVMSGGHVTNSAISLARLCFDILMADGFKAKLAIENHVCTAAVENVIEANTFLSGVGFESGGLAAAHAIHNGFTALPETHEMYHGEKVAFGTLVQLVLENRSEDELDEVLDFCTTLGLPVNLEGLGVKEVNEEKIMEVAKLACAPEDTMGNMPFEVTPESLAAAIIAADALGTYYLKED</sequence>
<evidence type="ECO:0000256" key="8">
    <source>
        <dbReference type="ARBA" id="ARBA00049006"/>
    </source>
</evidence>
<evidence type="ECO:0000313" key="14">
    <source>
        <dbReference type="Proteomes" id="UP000004754"/>
    </source>
</evidence>
<dbReference type="eggNOG" id="COG0371">
    <property type="taxonomic scope" value="Bacteria"/>
</dbReference>
<feature type="binding site" evidence="10">
    <location>
        <position position="121"/>
    </location>
    <ligand>
        <name>glycerol</name>
        <dbReference type="ChEBI" id="CHEBI:17754"/>
    </ligand>
</feature>
<dbReference type="PANTHER" id="PTHR43616">
    <property type="entry name" value="GLYCEROL DEHYDROGENASE"/>
    <property type="match status" value="1"/>
</dbReference>
<keyword evidence="9" id="KW-0862">Zinc</keyword>
<evidence type="ECO:0000259" key="12">
    <source>
        <dbReference type="Pfam" id="PF00465"/>
    </source>
</evidence>
<evidence type="ECO:0000256" key="9">
    <source>
        <dbReference type="PIRSR" id="PIRSR000112-1"/>
    </source>
</evidence>
<evidence type="ECO:0000256" key="6">
    <source>
        <dbReference type="ARBA" id="ARBA00039147"/>
    </source>
</evidence>
<dbReference type="NCBIfam" id="NF006941">
    <property type="entry name" value="PRK09423.1"/>
    <property type="match status" value="1"/>
</dbReference>
<comment type="cofactor">
    <cofactor evidence="9">
        <name>Zn(2+)</name>
        <dbReference type="ChEBI" id="CHEBI:29105"/>
    </cofactor>
    <text evidence="9">Binds 1 zinc ion per subunit.</text>
</comment>
<comment type="similarity">
    <text evidence="1">Belongs to the iron-containing alcohol dehydrogenase family.</text>
</comment>
<proteinExistence type="inferred from homology"/>
<gene>
    <name evidence="13" type="ORF">HMP0721_1095</name>
</gene>
<evidence type="ECO:0000256" key="7">
    <source>
        <dbReference type="ARBA" id="ARBA00040132"/>
    </source>
</evidence>
<comment type="catalytic activity">
    <reaction evidence="8">
        <text>glycerol + NAD(+) = dihydroxyacetone + NADH + H(+)</text>
        <dbReference type="Rhea" id="RHEA:13769"/>
        <dbReference type="ChEBI" id="CHEBI:15378"/>
        <dbReference type="ChEBI" id="CHEBI:16016"/>
        <dbReference type="ChEBI" id="CHEBI:17754"/>
        <dbReference type="ChEBI" id="CHEBI:57540"/>
        <dbReference type="ChEBI" id="CHEBI:57945"/>
        <dbReference type="EC" id="1.1.1.6"/>
    </reaction>
</comment>
<evidence type="ECO:0000256" key="11">
    <source>
        <dbReference type="PIRSR" id="PIRSR000112-3"/>
    </source>
</evidence>
<feature type="binding site" evidence="9">
    <location>
        <position position="171"/>
    </location>
    <ligand>
        <name>glycerol</name>
        <dbReference type="ChEBI" id="CHEBI:17754"/>
    </ligand>
</feature>
<feature type="binding site" evidence="9">
    <location>
        <position position="271"/>
    </location>
    <ligand>
        <name>glycerol</name>
        <dbReference type="ChEBI" id="CHEBI:17754"/>
    </ligand>
</feature>
<feature type="domain" description="Alcohol dehydrogenase iron-type/glycerol dehydrogenase GldA" evidence="12">
    <location>
        <begin position="8"/>
        <end position="154"/>
    </location>
</feature>
<dbReference type="OrthoDB" id="5198708at2"/>
<evidence type="ECO:0000256" key="10">
    <source>
        <dbReference type="PIRSR" id="PIRSR000112-2"/>
    </source>
</evidence>
<dbReference type="CDD" id="cd08170">
    <property type="entry name" value="GlyDH"/>
    <property type="match status" value="1"/>
</dbReference>
<feature type="binding site" evidence="11">
    <location>
        <position position="125"/>
    </location>
    <ligand>
        <name>NAD(+)</name>
        <dbReference type="ChEBI" id="CHEBI:57540"/>
    </ligand>
</feature>
<dbReference type="Gene3D" id="1.20.1090.10">
    <property type="entry name" value="Dehydroquinate synthase-like - alpha domain"/>
    <property type="match status" value="1"/>
</dbReference>
<feature type="binding site" evidence="11">
    <location>
        <position position="131"/>
    </location>
    <ligand>
        <name>NAD(+)</name>
        <dbReference type="ChEBI" id="CHEBI:57540"/>
    </ligand>
</feature>
<evidence type="ECO:0000313" key="13">
    <source>
        <dbReference type="EMBL" id="EFV01702.1"/>
    </source>
</evidence>
<dbReference type="EC" id="1.1.1.6" evidence="6"/>
<dbReference type="GO" id="GO:0008888">
    <property type="term" value="F:glycerol dehydrogenase (NAD+) activity"/>
    <property type="evidence" value="ECO:0007669"/>
    <property type="project" value="UniProtKB-EC"/>
</dbReference>
<feature type="binding site" evidence="9">
    <location>
        <position position="254"/>
    </location>
    <ligand>
        <name>glycerol</name>
        <dbReference type="ChEBI" id="CHEBI:17754"/>
    </ligand>
</feature>
<dbReference type="InterPro" id="IPR018211">
    <property type="entry name" value="ADH_Fe_CS"/>
</dbReference>
<dbReference type="RefSeq" id="WP_006598519.1">
    <property type="nucleotide sequence ID" value="NZ_GL622359.1"/>
</dbReference>
<keyword evidence="14" id="KW-1185">Reference proteome</keyword>
<dbReference type="SUPFAM" id="SSF56796">
    <property type="entry name" value="Dehydroquinate synthase-like"/>
    <property type="match status" value="1"/>
</dbReference>